<keyword evidence="4" id="KW-1185">Reference proteome</keyword>
<reference evidence="3 4" key="1">
    <citation type="submission" date="2015-01" db="EMBL/GenBank/DDBJ databases">
        <title>Draft genome sequence of Pedobacter sp. NL19 isolated from sludge of an effluent treatment pond in an abandoned uranium mine.</title>
        <authorList>
            <person name="Santos T."/>
            <person name="Caetano T."/>
            <person name="Covas C."/>
            <person name="Cruz A."/>
            <person name="Mendo S."/>
        </authorList>
    </citation>
    <scope>NUCLEOTIDE SEQUENCE [LARGE SCALE GENOMIC DNA]</scope>
    <source>
        <strain evidence="3 4">NL19</strain>
    </source>
</reference>
<dbReference type="InterPro" id="IPR008928">
    <property type="entry name" value="6-hairpin_glycosidase_sf"/>
</dbReference>
<gene>
    <name evidence="3" type="ORF">TH53_21620</name>
</gene>
<dbReference type="Proteomes" id="UP000032049">
    <property type="component" value="Unassembled WGS sequence"/>
</dbReference>
<dbReference type="InterPro" id="IPR054363">
    <property type="entry name" value="GH95_cat"/>
</dbReference>
<comment type="caution">
    <text evidence="3">The sequence shown here is derived from an EMBL/GenBank/DDBJ whole genome shotgun (WGS) entry which is preliminary data.</text>
</comment>
<dbReference type="InterPro" id="IPR012341">
    <property type="entry name" value="6hp_glycosidase-like_sf"/>
</dbReference>
<dbReference type="EMBL" id="JXRA01000108">
    <property type="protein sequence ID" value="KIO75295.1"/>
    <property type="molecule type" value="Genomic_DNA"/>
</dbReference>
<dbReference type="AlphaFoldDB" id="A0A0D0GGQ5"/>
<dbReference type="GO" id="GO:0005975">
    <property type="term" value="P:carbohydrate metabolic process"/>
    <property type="evidence" value="ECO:0007669"/>
    <property type="project" value="InterPro"/>
</dbReference>
<evidence type="ECO:0000259" key="1">
    <source>
        <dbReference type="Pfam" id="PF18961"/>
    </source>
</evidence>
<accession>A0A0D0GGQ5</accession>
<dbReference type="InterPro" id="IPR043757">
    <property type="entry name" value="DUF5703_N"/>
</dbReference>
<dbReference type="PANTHER" id="PTHR31084:SF0">
    <property type="entry name" value="ALPHA-L-FUCOSIDASE 2"/>
    <property type="match status" value="1"/>
</dbReference>
<dbReference type="STRING" id="1503925.TH53_21620"/>
<protein>
    <recommendedName>
        <fullName evidence="5">DUF5703 domain-containing protein</fullName>
    </recommendedName>
</protein>
<evidence type="ECO:0000313" key="3">
    <source>
        <dbReference type="EMBL" id="KIO75295.1"/>
    </source>
</evidence>
<evidence type="ECO:0008006" key="5">
    <source>
        <dbReference type="Google" id="ProtNLM"/>
    </source>
</evidence>
<evidence type="ECO:0000313" key="4">
    <source>
        <dbReference type="Proteomes" id="UP000032049"/>
    </source>
</evidence>
<evidence type="ECO:0000259" key="2">
    <source>
        <dbReference type="Pfam" id="PF22124"/>
    </source>
</evidence>
<dbReference type="Pfam" id="PF22124">
    <property type="entry name" value="Glyco_hydro_95_cat"/>
    <property type="match status" value="1"/>
</dbReference>
<dbReference type="OrthoDB" id="101302at2"/>
<dbReference type="Gene3D" id="2.70.98.50">
    <property type="entry name" value="putative glycoside hydrolase family protein from bacillus halodurans"/>
    <property type="match status" value="1"/>
</dbReference>
<name>A0A0D0GGQ5_9SPHI</name>
<dbReference type="GO" id="GO:0004560">
    <property type="term" value="F:alpha-L-fucosidase activity"/>
    <property type="evidence" value="ECO:0007669"/>
    <property type="project" value="TreeGrafter"/>
</dbReference>
<feature type="domain" description="DUF5703" evidence="1">
    <location>
        <begin position="34"/>
        <end position="309"/>
    </location>
</feature>
<organism evidence="3 4">
    <name type="scientific">Pedobacter lusitanus</name>
    <dbReference type="NCBI Taxonomy" id="1503925"/>
    <lineage>
        <taxon>Bacteria</taxon>
        <taxon>Pseudomonadati</taxon>
        <taxon>Bacteroidota</taxon>
        <taxon>Sphingobacteriia</taxon>
        <taxon>Sphingobacteriales</taxon>
        <taxon>Sphingobacteriaceae</taxon>
        <taxon>Pedobacter</taxon>
    </lineage>
</organism>
<dbReference type="PANTHER" id="PTHR31084">
    <property type="entry name" value="ALPHA-L-FUCOSIDASE 2"/>
    <property type="match status" value="1"/>
</dbReference>
<dbReference type="RefSeq" id="WP_041885481.1">
    <property type="nucleotide sequence ID" value="NZ_CP157278.1"/>
</dbReference>
<dbReference type="Pfam" id="PF18961">
    <property type="entry name" value="DUF5703_N"/>
    <property type="match status" value="1"/>
</dbReference>
<dbReference type="Gene3D" id="1.50.10.10">
    <property type="match status" value="1"/>
</dbReference>
<feature type="domain" description="Glycosyl hydrolase family 95 catalytic" evidence="2">
    <location>
        <begin position="386"/>
        <end position="603"/>
    </location>
</feature>
<sequence length="755" mass="87985">MKIKNRIYVLLILLIFCWQFGIAQDKIEDYNVLWTTASDNEAGNMPLGNGSLGSNIWTEKNGDLLLYLSRNDAHSELQRLLKLGRIRISLGTEGFKKKPFRQELDLKTGSILITGGKQGEQIAIRIFMDPDAPVMHINGTSQKLIKIKVTLENWRKEKHQLNQEELASTWVYREGAPKDVATWESADHVLKKQNAIVWYHQNAYSCVPVHLKYQGLESYKDSVNDPLKDNTFGGYIWGDDMISKADTVLQSANNTKKINIRLVGFTEQTPSSGQWENSITTIVKRAASPVKAFQHSQKWWDEFWKRSWIYIDQKDSASVLTQTYILSKYQLACQMRNDFPARFQGGIFNVDPRYAFYATDVREKGYSADYRFYGANYWWQNLRFLYQPQLAQGNADMTKAFFNFFIERIPVFEARAKKYYNASGVYIQECFTTFGLPGMGDFGFGEKEYSEENTRNIWQQNLELTVMMLDYYHYTQDKKFLQEKALLWARKSLEFYQTRFKPGTDGKLRIEPTHALETYWSNVLNDMPSVAGLHYVINELLTLPPELTTIADRDNWKKLLLQLPPVPRKKDADHQWIVDNAESYKNKRTNYEAPDLYCLYPFRIYGFNKANKGEVERAFYKMPNPGRVCWYQTGIFAARLGLAEEAAKDITARSAAQLKGFRFKGYMDSPHDWKPDYDGVGNMMNTMQEMLMYCEGDSIYLFPAWPEKWDVTFKLHAFKNTIIEGTYKDGVLKDFHVFPERRRKDIINMLDMQKE</sequence>
<dbReference type="SUPFAM" id="SSF48208">
    <property type="entry name" value="Six-hairpin glycosidases"/>
    <property type="match status" value="1"/>
</dbReference>
<proteinExistence type="predicted"/>